<evidence type="ECO:0000256" key="10">
    <source>
        <dbReference type="ARBA" id="ARBA00022605"/>
    </source>
</evidence>
<feature type="domain" description="3-dehydroquinate synthase N-terminal" evidence="19">
    <location>
        <begin position="65"/>
        <end position="177"/>
    </location>
</feature>
<dbReference type="HOGENOM" id="CLU_001201_0_2_6"/>
<protein>
    <recommendedName>
        <fullName evidence="8 18">3-dehydroquinate synthase</fullName>
        <shortName evidence="18">DHQS</shortName>
        <ecNumber evidence="7 18">4.2.3.4</ecNumber>
    </recommendedName>
</protein>
<evidence type="ECO:0000256" key="13">
    <source>
        <dbReference type="ARBA" id="ARBA00022833"/>
    </source>
</evidence>
<evidence type="ECO:0000256" key="11">
    <source>
        <dbReference type="ARBA" id="ARBA00022723"/>
    </source>
</evidence>
<evidence type="ECO:0000256" key="15">
    <source>
        <dbReference type="ARBA" id="ARBA00023141"/>
    </source>
</evidence>
<dbReference type="EMBL" id="JH600070">
    <property type="protein sequence ID" value="EIJ44182.1"/>
    <property type="molecule type" value="Genomic_DNA"/>
</dbReference>
<keyword evidence="9 18" id="KW-0963">Cytoplasm</keyword>
<dbReference type="eggNOG" id="COG0337">
    <property type="taxonomic scope" value="Bacteria"/>
</dbReference>
<feature type="binding site" evidence="18">
    <location>
        <position position="245"/>
    </location>
    <ligand>
        <name>Zn(2+)</name>
        <dbReference type="ChEBI" id="CHEBI:29105"/>
    </ligand>
</feature>
<dbReference type="InterPro" id="IPR050071">
    <property type="entry name" value="Dehydroquinate_synthase"/>
</dbReference>
<dbReference type="Proteomes" id="UP000005744">
    <property type="component" value="Unassembled WGS sequence"/>
</dbReference>
<evidence type="ECO:0000256" key="4">
    <source>
        <dbReference type="ARBA" id="ARBA00004496"/>
    </source>
</evidence>
<dbReference type="InterPro" id="IPR056179">
    <property type="entry name" value="DHQS_C"/>
</dbReference>
<feature type="binding site" evidence="18">
    <location>
        <position position="149"/>
    </location>
    <ligand>
        <name>NAD(+)</name>
        <dbReference type="ChEBI" id="CHEBI:57540"/>
    </ligand>
</feature>
<comment type="pathway">
    <text evidence="5 18">Metabolic intermediate biosynthesis; chorismate biosynthesis; chorismate from D-erythrose 4-phosphate and phosphoenolpyruvate: step 2/7.</text>
</comment>
<dbReference type="FunFam" id="3.40.50.1970:FF:000001">
    <property type="entry name" value="3-dehydroquinate synthase"/>
    <property type="match status" value="1"/>
</dbReference>
<comment type="similarity">
    <text evidence="6 18">Belongs to the sugar phosphate cyclases superfamily. Dehydroquinate synthase family.</text>
</comment>
<feature type="binding site" evidence="18">
    <location>
        <position position="182"/>
    </location>
    <ligand>
        <name>Zn(2+)</name>
        <dbReference type="ChEBI" id="CHEBI:29105"/>
    </ligand>
</feature>
<feature type="binding site" evidence="18">
    <location>
        <begin position="69"/>
        <end position="74"/>
    </location>
    <ligand>
        <name>NAD(+)</name>
        <dbReference type="ChEBI" id="CHEBI:57540"/>
    </ligand>
</feature>
<dbReference type="InterPro" id="IPR030963">
    <property type="entry name" value="DHQ_synth_fam"/>
</dbReference>
<evidence type="ECO:0000259" key="20">
    <source>
        <dbReference type="Pfam" id="PF24621"/>
    </source>
</evidence>
<evidence type="ECO:0000256" key="12">
    <source>
        <dbReference type="ARBA" id="ARBA00022741"/>
    </source>
</evidence>
<evidence type="ECO:0000256" key="1">
    <source>
        <dbReference type="ARBA" id="ARBA00001393"/>
    </source>
</evidence>
<dbReference type="GO" id="GO:0000166">
    <property type="term" value="F:nucleotide binding"/>
    <property type="evidence" value="ECO:0007669"/>
    <property type="project" value="UniProtKB-KW"/>
</dbReference>
<comment type="function">
    <text evidence="3 18">Catalyzes the conversion of 3-deoxy-D-arabino-heptulosonate 7-phosphate (DAHP) to dehydroquinate (DHQ).</text>
</comment>
<feature type="binding site" evidence="18">
    <location>
        <begin position="167"/>
        <end position="170"/>
    </location>
    <ligand>
        <name>NAD(+)</name>
        <dbReference type="ChEBI" id="CHEBI:57540"/>
    </ligand>
</feature>
<sequence length="363" mass="39860">MKTVTVNLGERSYPIFIGQGLLGNPEFVQPYIQGKQVMIVSNETVSPLYLEKILPAFQGLNIEAVILPDGEQYKTLEVLNQIFDGLLGAKFDRQATLVALGGGVVGDMTGFAAACYQRGVEFIQIPTTLLAQVDSSVGGKTGVNHALGKNMIGAFHQPQCVIVDTDTLNTLPDRELSAGLAEVIKYGLIDDLEFLDWLETNIDALIKRDPEALNYAIARSCQNKARIVSLDEKESGVRALLNLGHTFGHAIETGMGYGTYLHGEAIAVGMVLAAQLSQAMDWLSQEDVQRVVRLLKRCHLPTTIPSTMTADDMWQRMQVDKKARDGKVRLVLMQKLGLSLLTDQYDLTQLHQVLTLGQQEMTT</sequence>
<feature type="binding site" evidence="18">
    <location>
        <position position="140"/>
    </location>
    <ligand>
        <name>NAD(+)</name>
        <dbReference type="ChEBI" id="CHEBI:57540"/>
    </ligand>
</feature>
<evidence type="ECO:0000256" key="3">
    <source>
        <dbReference type="ARBA" id="ARBA00003485"/>
    </source>
</evidence>
<dbReference type="RefSeq" id="WP_002692014.1">
    <property type="nucleotide sequence ID" value="NZ_JH600070.1"/>
</dbReference>
<dbReference type="UniPathway" id="UPA00053">
    <property type="reaction ID" value="UER00085"/>
</dbReference>
<dbReference type="GO" id="GO:0008652">
    <property type="term" value="P:amino acid biosynthetic process"/>
    <property type="evidence" value="ECO:0007669"/>
    <property type="project" value="UniProtKB-KW"/>
</dbReference>
<evidence type="ECO:0000256" key="9">
    <source>
        <dbReference type="ARBA" id="ARBA00022490"/>
    </source>
</evidence>
<proteinExistence type="inferred from homology"/>
<dbReference type="InterPro" id="IPR030960">
    <property type="entry name" value="DHQS/DOIS_N"/>
</dbReference>
<evidence type="ECO:0000256" key="5">
    <source>
        <dbReference type="ARBA" id="ARBA00004661"/>
    </source>
</evidence>
<comment type="subcellular location">
    <subcellularLocation>
        <location evidence="4 18">Cytoplasm</location>
    </subcellularLocation>
</comment>
<evidence type="ECO:0000256" key="17">
    <source>
        <dbReference type="ARBA" id="ARBA00023285"/>
    </source>
</evidence>
<dbReference type="STRING" id="395493.BegalDRAFT_3364"/>
<dbReference type="Gene3D" id="1.20.1090.10">
    <property type="entry name" value="Dehydroquinate synthase-like - alpha domain"/>
    <property type="match status" value="1"/>
</dbReference>
<evidence type="ECO:0000256" key="8">
    <source>
        <dbReference type="ARBA" id="ARBA00017684"/>
    </source>
</evidence>
<evidence type="ECO:0000256" key="6">
    <source>
        <dbReference type="ARBA" id="ARBA00005412"/>
    </source>
</evidence>
<feature type="binding site" evidence="18">
    <location>
        <begin position="127"/>
        <end position="128"/>
    </location>
    <ligand>
        <name>NAD(+)</name>
        <dbReference type="ChEBI" id="CHEBI:57540"/>
    </ligand>
</feature>
<dbReference type="AlphaFoldDB" id="I3CKN9"/>
<reference evidence="21 22" key="1">
    <citation type="submission" date="2011-11" db="EMBL/GenBank/DDBJ databases">
        <title>Improved High-Quality Draft sequence of Beggiatoa alba B18lD.</title>
        <authorList>
            <consortium name="US DOE Joint Genome Institute"/>
            <person name="Lucas S."/>
            <person name="Han J."/>
            <person name="Lapidus A."/>
            <person name="Cheng J.-F."/>
            <person name="Goodwin L."/>
            <person name="Pitluck S."/>
            <person name="Peters L."/>
            <person name="Mikhailova N."/>
            <person name="Held B."/>
            <person name="Detter J.C."/>
            <person name="Han C."/>
            <person name="Tapia R."/>
            <person name="Land M."/>
            <person name="Hauser L."/>
            <person name="Kyrpides N."/>
            <person name="Ivanova N."/>
            <person name="Pagani I."/>
            <person name="Samuel K."/>
            <person name="Teske A."/>
            <person name="Mueller J."/>
            <person name="Woyke T."/>
        </authorList>
    </citation>
    <scope>NUCLEOTIDE SEQUENCE [LARGE SCALE GENOMIC DNA]</scope>
    <source>
        <strain evidence="21 22">B18LD</strain>
    </source>
</reference>
<comment type="cofactor">
    <cofactor evidence="18">
        <name>Co(2+)</name>
        <dbReference type="ChEBI" id="CHEBI:48828"/>
    </cofactor>
    <cofactor evidence="18">
        <name>Zn(2+)</name>
        <dbReference type="ChEBI" id="CHEBI:29105"/>
    </cofactor>
    <text evidence="18">Binds 1 divalent metal cation per subunit. Can use either Co(2+) or Zn(2+).</text>
</comment>
<feature type="binding site" evidence="18">
    <location>
        <position position="262"/>
    </location>
    <ligand>
        <name>Zn(2+)</name>
        <dbReference type="ChEBI" id="CHEBI:29105"/>
    </ligand>
</feature>
<dbReference type="GO" id="GO:0005737">
    <property type="term" value="C:cytoplasm"/>
    <property type="evidence" value="ECO:0007669"/>
    <property type="project" value="UniProtKB-SubCell"/>
</dbReference>
<dbReference type="Gene3D" id="3.40.50.1970">
    <property type="match status" value="1"/>
</dbReference>
<keyword evidence="17 18" id="KW-0170">Cobalt</keyword>
<evidence type="ECO:0000256" key="7">
    <source>
        <dbReference type="ARBA" id="ARBA00013031"/>
    </source>
</evidence>
<dbReference type="InterPro" id="IPR016037">
    <property type="entry name" value="DHQ_synth_AroB"/>
</dbReference>
<evidence type="ECO:0000256" key="18">
    <source>
        <dbReference type="HAMAP-Rule" id="MF_00110"/>
    </source>
</evidence>
<dbReference type="PIRSF" id="PIRSF001455">
    <property type="entry name" value="DHQ_synth"/>
    <property type="match status" value="1"/>
</dbReference>
<keyword evidence="13 18" id="KW-0862">Zinc</keyword>
<dbReference type="CDD" id="cd08195">
    <property type="entry name" value="DHQS"/>
    <property type="match status" value="1"/>
</dbReference>
<keyword evidence="12 18" id="KW-0547">Nucleotide-binding</keyword>
<comment type="cofactor">
    <cofactor evidence="2 18">
        <name>NAD(+)</name>
        <dbReference type="ChEBI" id="CHEBI:57540"/>
    </cofactor>
</comment>
<dbReference type="NCBIfam" id="TIGR01357">
    <property type="entry name" value="aroB"/>
    <property type="match status" value="1"/>
</dbReference>
<dbReference type="HAMAP" id="MF_00110">
    <property type="entry name" value="DHQ_synthase"/>
    <property type="match status" value="1"/>
</dbReference>
<keyword evidence="11 18" id="KW-0479">Metal-binding</keyword>
<keyword evidence="16 18" id="KW-0456">Lyase</keyword>
<dbReference type="GO" id="GO:0009073">
    <property type="term" value="P:aromatic amino acid family biosynthetic process"/>
    <property type="evidence" value="ECO:0007669"/>
    <property type="project" value="UniProtKB-KW"/>
</dbReference>
<keyword evidence="22" id="KW-1185">Reference proteome</keyword>
<evidence type="ECO:0000313" key="22">
    <source>
        <dbReference type="Proteomes" id="UP000005744"/>
    </source>
</evidence>
<evidence type="ECO:0000256" key="2">
    <source>
        <dbReference type="ARBA" id="ARBA00001911"/>
    </source>
</evidence>
<evidence type="ECO:0000256" key="16">
    <source>
        <dbReference type="ARBA" id="ARBA00023239"/>
    </source>
</evidence>
<evidence type="ECO:0000313" key="21">
    <source>
        <dbReference type="EMBL" id="EIJ44182.1"/>
    </source>
</evidence>
<dbReference type="GO" id="GO:0009423">
    <property type="term" value="P:chorismate biosynthetic process"/>
    <property type="evidence" value="ECO:0007669"/>
    <property type="project" value="UniProtKB-UniRule"/>
</dbReference>
<keyword evidence="14 18" id="KW-0520">NAD</keyword>
<dbReference type="OrthoDB" id="9806583at2"/>
<dbReference type="SUPFAM" id="SSF56796">
    <property type="entry name" value="Dehydroquinate synthase-like"/>
    <property type="match status" value="1"/>
</dbReference>
<accession>I3CKN9</accession>
<dbReference type="Pfam" id="PF24621">
    <property type="entry name" value="DHQS_C"/>
    <property type="match status" value="1"/>
</dbReference>
<feature type="domain" description="3-dehydroquinate synthase C-terminal" evidence="20">
    <location>
        <begin position="179"/>
        <end position="323"/>
    </location>
</feature>
<evidence type="ECO:0000259" key="19">
    <source>
        <dbReference type="Pfam" id="PF01761"/>
    </source>
</evidence>
<dbReference type="PANTHER" id="PTHR43622:SF7">
    <property type="entry name" value="3-DEHYDROQUINATE SYNTHASE, CHLOROPLASTIC"/>
    <property type="match status" value="1"/>
</dbReference>
<organism evidence="21 22">
    <name type="scientific">Beggiatoa alba B18LD</name>
    <dbReference type="NCBI Taxonomy" id="395493"/>
    <lineage>
        <taxon>Bacteria</taxon>
        <taxon>Pseudomonadati</taxon>
        <taxon>Pseudomonadota</taxon>
        <taxon>Gammaproteobacteria</taxon>
        <taxon>Thiotrichales</taxon>
        <taxon>Thiotrichaceae</taxon>
        <taxon>Beggiatoa</taxon>
    </lineage>
</organism>
<dbReference type="GO" id="GO:0003856">
    <property type="term" value="F:3-dehydroquinate synthase activity"/>
    <property type="evidence" value="ECO:0007669"/>
    <property type="project" value="UniProtKB-UniRule"/>
</dbReference>
<keyword evidence="15 18" id="KW-0057">Aromatic amino acid biosynthesis</keyword>
<dbReference type="FunFam" id="1.20.1090.10:FF:000002">
    <property type="entry name" value="3-dehydroquinate synthase"/>
    <property type="match status" value="1"/>
</dbReference>
<dbReference type="PANTHER" id="PTHR43622">
    <property type="entry name" value="3-DEHYDROQUINATE SYNTHASE"/>
    <property type="match status" value="1"/>
</dbReference>
<feature type="binding site" evidence="18">
    <location>
        <begin position="103"/>
        <end position="107"/>
    </location>
    <ligand>
        <name>NAD(+)</name>
        <dbReference type="ChEBI" id="CHEBI:57540"/>
    </ligand>
</feature>
<dbReference type="Pfam" id="PF01761">
    <property type="entry name" value="DHQ_synthase"/>
    <property type="match status" value="1"/>
</dbReference>
<gene>
    <name evidence="18" type="primary">aroB</name>
    <name evidence="21" type="ORF">BegalDRAFT_3364</name>
</gene>
<keyword evidence="10 18" id="KW-0028">Amino-acid biosynthesis</keyword>
<name>I3CKN9_9GAMM</name>
<dbReference type="GO" id="GO:0046872">
    <property type="term" value="F:metal ion binding"/>
    <property type="evidence" value="ECO:0007669"/>
    <property type="project" value="UniProtKB-KW"/>
</dbReference>
<dbReference type="EC" id="4.2.3.4" evidence="7 18"/>
<evidence type="ECO:0000256" key="14">
    <source>
        <dbReference type="ARBA" id="ARBA00023027"/>
    </source>
</evidence>
<comment type="catalytic activity">
    <reaction evidence="1 18">
        <text>7-phospho-2-dehydro-3-deoxy-D-arabino-heptonate = 3-dehydroquinate + phosphate</text>
        <dbReference type="Rhea" id="RHEA:21968"/>
        <dbReference type="ChEBI" id="CHEBI:32364"/>
        <dbReference type="ChEBI" id="CHEBI:43474"/>
        <dbReference type="ChEBI" id="CHEBI:58394"/>
        <dbReference type="EC" id="4.2.3.4"/>
    </reaction>
</comment>